<dbReference type="InterPro" id="IPR011043">
    <property type="entry name" value="Gal_Oxase/kelch_b-propeller"/>
</dbReference>
<dbReference type="CDD" id="cd02851">
    <property type="entry name" value="E_set_GO_C"/>
    <property type="match status" value="1"/>
</dbReference>
<dbReference type="InterPro" id="IPR014756">
    <property type="entry name" value="Ig_E-set"/>
</dbReference>
<dbReference type="SUPFAM" id="SSF50965">
    <property type="entry name" value="Galactose oxidase, central domain"/>
    <property type="match status" value="1"/>
</dbReference>
<evidence type="ECO:0000313" key="6">
    <source>
        <dbReference type="Proteomes" id="UP000236630"/>
    </source>
</evidence>
<dbReference type="InterPro" id="IPR013783">
    <property type="entry name" value="Ig-like_fold"/>
</dbReference>
<dbReference type="Pfam" id="PF07250">
    <property type="entry name" value="Glyoxal_oxid_N"/>
    <property type="match status" value="1"/>
</dbReference>
<evidence type="ECO:0000313" key="5">
    <source>
        <dbReference type="EMBL" id="GAY49613.1"/>
    </source>
</evidence>
<dbReference type="Gene3D" id="2.130.10.80">
    <property type="entry name" value="Galactose oxidase/kelch, beta-propeller"/>
    <property type="match status" value="1"/>
</dbReference>
<dbReference type="Pfam" id="PF09118">
    <property type="entry name" value="GO-like_E_set"/>
    <property type="match status" value="1"/>
</dbReference>
<dbReference type="Proteomes" id="UP000236630">
    <property type="component" value="Unassembled WGS sequence"/>
</dbReference>
<sequence>METMFKFLCIFPLLLVSAYATLLPDPYDDPVIEIPPLKVKKLGHNENIADIDREELEINRNAVKTPFPGKWELVSLNSGVSAMHAILLPKVNQVLMYDATVWKISKIPLPQEKMPCRVIDPKTNEVDCWAHSVLFDIETAKLKPLKIQTDTWCSSGGLTVDGHLVGTGGYQGGANTVRYLWTCDTCDWIEYPTALAEPRWYSTQVTLPDGGFIVVGGRGAFSYEYIPPQGQSNKQSIYLPLLRETHDQLAGHFGTENFYRIENNLYPFVNLVTDGNLFIFSNNRSILFDPKANRVIREYPVLTGGSRNYPASGMSVLLPIKLHAGHQKIIHSDILVCGGAAWDAFYYAEDKKQFWPALQDCGRIRITEPNPVWKKEMMPTRRVMGDMTILPTGDVLLVNGAQNGTSAWNDAEEPALAPALYKTKEKRHHRFQELAPTTIPRMYHSVSVLLPDGKVLIAGSNTHDGYKFDHKYPTELRVEKFSPPYLDPALAHLRPEIVLDKSDCMVGYGQRISIQVKTTEGIKQSDIRITMYAPAFTTHGTSMNQRLVILGLVEVINDVAPGQHKIVAEAPPSGVITPPGYYLLYVVYKGVPSPGMWFQIK</sequence>
<evidence type="ECO:0000256" key="2">
    <source>
        <dbReference type="SAM" id="SignalP"/>
    </source>
</evidence>
<feature type="domain" description="Glyoxal oxidase N-terminal" evidence="3">
    <location>
        <begin position="83"/>
        <end position="485"/>
    </location>
</feature>
<dbReference type="AlphaFoldDB" id="A0A2H5PB78"/>
<protein>
    <recommendedName>
        <fullName evidence="7">Galactose oxidase-like Early set domain-containing protein</fullName>
    </recommendedName>
</protein>
<evidence type="ECO:0008006" key="7">
    <source>
        <dbReference type="Google" id="ProtNLM"/>
    </source>
</evidence>
<accession>A0A2H5PB78</accession>
<gene>
    <name evidence="5" type="ORF">CUMW_120450</name>
</gene>
<evidence type="ECO:0000259" key="4">
    <source>
        <dbReference type="Pfam" id="PF09118"/>
    </source>
</evidence>
<comment type="caution">
    <text evidence="5">The sequence shown here is derived from an EMBL/GenBank/DDBJ whole genome shotgun (WGS) entry which is preliminary data.</text>
</comment>
<dbReference type="InterPro" id="IPR037293">
    <property type="entry name" value="Gal_Oxidase_central_sf"/>
</dbReference>
<keyword evidence="1 2" id="KW-0732">Signal</keyword>
<dbReference type="InterPro" id="IPR015202">
    <property type="entry name" value="GO-like_E_set"/>
</dbReference>
<dbReference type="Gene3D" id="2.60.40.10">
    <property type="entry name" value="Immunoglobulins"/>
    <property type="match status" value="1"/>
</dbReference>
<feature type="chain" id="PRO_5014142605" description="Galactose oxidase-like Early set domain-containing protein" evidence="2">
    <location>
        <begin position="21"/>
        <end position="601"/>
    </location>
</feature>
<dbReference type="STRING" id="55188.A0A2H5PB78"/>
<evidence type="ECO:0000256" key="1">
    <source>
        <dbReference type="ARBA" id="ARBA00022729"/>
    </source>
</evidence>
<feature type="domain" description="Galactose oxidase-like Early set" evidence="4">
    <location>
        <begin position="494"/>
        <end position="600"/>
    </location>
</feature>
<feature type="signal peptide" evidence="2">
    <location>
        <begin position="1"/>
        <end position="20"/>
    </location>
</feature>
<keyword evidence="6" id="KW-1185">Reference proteome</keyword>
<dbReference type="InterPro" id="IPR009880">
    <property type="entry name" value="Glyoxal_oxidase_N"/>
</dbReference>
<dbReference type="SUPFAM" id="SSF81296">
    <property type="entry name" value="E set domains"/>
    <property type="match status" value="1"/>
</dbReference>
<dbReference type="PANTHER" id="PTHR32208">
    <property type="entry name" value="SECRETED PROTEIN-RELATED"/>
    <property type="match status" value="1"/>
</dbReference>
<dbReference type="PANTHER" id="PTHR32208:SF93">
    <property type="entry name" value="ALDEHYDE OXIDASE GLOX1"/>
    <property type="match status" value="1"/>
</dbReference>
<dbReference type="EMBL" id="BDQV01000054">
    <property type="protein sequence ID" value="GAY49613.1"/>
    <property type="molecule type" value="Genomic_DNA"/>
</dbReference>
<organism evidence="5 6">
    <name type="scientific">Citrus unshiu</name>
    <name type="common">Satsuma mandarin</name>
    <name type="synonym">Citrus nobilis var. unshiu</name>
    <dbReference type="NCBI Taxonomy" id="55188"/>
    <lineage>
        <taxon>Eukaryota</taxon>
        <taxon>Viridiplantae</taxon>
        <taxon>Streptophyta</taxon>
        <taxon>Embryophyta</taxon>
        <taxon>Tracheophyta</taxon>
        <taxon>Spermatophyta</taxon>
        <taxon>Magnoliopsida</taxon>
        <taxon>eudicotyledons</taxon>
        <taxon>Gunneridae</taxon>
        <taxon>Pentapetalae</taxon>
        <taxon>rosids</taxon>
        <taxon>malvids</taxon>
        <taxon>Sapindales</taxon>
        <taxon>Rutaceae</taxon>
        <taxon>Aurantioideae</taxon>
        <taxon>Citrus</taxon>
    </lineage>
</organism>
<proteinExistence type="predicted"/>
<reference evidence="5 6" key="1">
    <citation type="journal article" date="2017" name="Front. Genet.">
        <title>Draft sequencing of the heterozygous diploid genome of Satsuma (Citrus unshiu Marc.) using a hybrid assembly approach.</title>
        <authorList>
            <person name="Shimizu T."/>
            <person name="Tanizawa Y."/>
            <person name="Mochizuki T."/>
            <person name="Nagasaki H."/>
            <person name="Yoshioka T."/>
            <person name="Toyoda A."/>
            <person name="Fujiyama A."/>
            <person name="Kaminuma E."/>
            <person name="Nakamura Y."/>
        </authorList>
    </citation>
    <scope>NUCLEOTIDE SEQUENCE [LARGE SCALE GENOMIC DNA]</scope>
    <source>
        <strain evidence="6">cv. Miyagawa wase</strain>
    </source>
</reference>
<name>A0A2H5PB78_CITUN</name>
<evidence type="ECO:0000259" key="3">
    <source>
        <dbReference type="Pfam" id="PF07250"/>
    </source>
</evidence>